<sequence>MSEDAPATKESWKKLPLPAEREHFKLSLLFTDADGDQMRRGFIPESMDDKWFIFFENGWLYFHRSWTGACIFGARLDVSPAGVRVVDVWASRDKSQYNSAGIESDKGLVEHLIRSLLSA</sequence>
<dbReference type="Proteomes" id="UP000431269">
    <property type="component" value="Chromosome"/>
</dbReference>
<reference evidence="2" key="1">
    <citation type="submission" date="2019-12" db="EMBL/GenBank/DDBJ databases">
        <title>Complete genome of Terracaulis silvestris 0127_4.</title>
        <authorList>
            <person name="Vieira S."/>
            <person name="Riedel T."/>
            <person name="Sproer C."/>
            <person name="Pascual J."/>
            <person name="Boedeker C."/>
            <person name="Overmann J."/>
        </authorList>
    </citation>
    <scope>NUCLEOTIDE SEQUENCE [LARGE SCALE GENOMIC DNA]</scope>
    <source>
        <strain evidence="2">0127_4</strain>
    </source>
</reference>
<proteinExistence type="predicted"/>
<evidence type="ECO:0000313" key="2">
    <source>
        <dbReference type="Proteomes" id="UP000431269"/>
    </source>
</evidence>
<dbReference type="KEGG" id="tsv:DSM104635_00173"/>
<accession>A0A6I6MQC2</accession>
<dbReference type="EMBL" id="CP047045">
    <property type="protein sequence ID" value="QGZ93363.1"/>
    <property type="molecule type" value="Genomic_DNA"/>
</dbReference>
<protein>
    <submittedName>
        <fullName evidence="1">Uncharacterized protein</fullName>
    </submittedName>
</protein>
<organism evidence="1 2">
    <name type="scientific">Terricaulis silvestris</name>
    <dbReference type="NCBI Taxonomy" id="2686094"/>
    <lineage>
        <taxon>Bacteria</taxon>
        <taxon>Pseudomonadati</taxon>
        <taxon>Pseudomonadota</taxon>
        <taxon>Alphaproteobacteria</taxon>
        <taxon>Caulobacterales</taxon>
        <taxon>Caulobacteraceae</taxon>
        <taxon>Terricaulis</taxon>
    </lineage>
</organism>
<name>A0A6I6MQC2_9CAUL</name>
<keyword evidence="2" id="KW-1185">Reference proteome</keyword>
<dbReference type="RefSeq" id="WP_158764368.1">
    <property type="nucleotide sequence ID" value="NZ_CP047045.1"/>
</dbReference>
<evidence type="ECO:0000313" key="1">
    <source>
        <dbReference type="EMBL" id="QGZ93363.1"/>
    </source>
</evidence>
<dbReference type="AlphaFoldDB" id="A0A6I6MQC2"/>
<gene>
    <name evidence="1" type="ORF">DSM104635_00173</name>
</gene>